<evidence type="ECO:0000313" key="5">
    <source>
        <dbReference type="Proteomes" id="UP000000269"/>
    </source>
</evidence>
<dbReference type="HOGENOM" id="CLU_065765_7_0_9"/>
<keyword evidence="2" id="KW-0812">Transmembrane</keyword>
<dbReference type="CAZy" id="GH23">
    <property type="family name" value="Glycoside Hydrolase Family 23"/>
</dbReference>
<dbReference type="KEGG" id="aoe:Clos_1208"/>
<protein>
    <submittedName>
        <fullName evidence="4">Lytic transglycosylase catalytic</fullName>
    </submittedName>
</protein>
<dbReference type="GO" id="GO:0000270">
    <property type="term" value="P:peptidoglycan metabolic process"/>
    <property type="evidence" value="ECO:0007669"/>
    <property type="project" value="InterPro"/>
</dbReference>
<proteinExistence type="inferred from homology"/>
<keyword evidence="2" id="KW-1133">Transmembrane helix</keyword>
<dbReference type="PROSITE" id="PS00922">
    <property type="entry name" value="TRANSGLYCOSYLASE"/>
    <property type="match status" value="1"/>
</dbReference>
<dbReference type="EMBL" id="CP000853">
    <property type="protein sequence ID" value="ABW18754.1"/>
    <property type="molecule type" value="Genomic_DNA"/>
</dbReference>
<keyword evidence="2" id="KW-0472">Membrane</keyword>
<dbReference type="PANTHER" id="PTHR37423:SF2">
    <property type="entry name" value="MEMBRANE-BOUND LYTIC MUREIN TRANSGLYCOSYLASE C"/>
    <property type="match status" value="1"/>
</dbReference>
<dbReference type="GO" id="GO:0008933">
    <property type="term" value="F:peptidoglycan lytic transglycosylase activity"/>
    <property type="evidence" value="ECO:0007669"/>
    <property type="project" value="InterPro"/>
</dbReference>
<evidence type="ECO:0000313" key="4">
    <source>
        <dbReference type="EMBL" id="ABW18754.1"/>
    </source>
</evidence>
<feature type="transmembrane region" description="Helical" evidence="2">
    <location>
        <begin position="7"/>
        <end position="26"/>
    </location>
</feature>
<reference evidence="5" key="1">
    <citation type="submission" date="2007-10" db="EMBL/GenBank/DDBJ databases">
        <title>Complete genome of Alkaliphilus oremlandii OhILAs.</title>
        <authorList>
            <person name="Copeland A."/>
            <person name="Lucas S."/>
            <person name="Lapidus A."/>
            <person name="Barry K."/>
            <person name="Detter J.C."/>
            <person name="Glavina del Rio T."/>
            <person name="Hammon N."/>
            <person name="Israni S."/>
            <person name="Dalin E."/>
            <person name="Tice H."/>
            <person name="Pitluck S."/>
            <person name="Chain P."/>
            <person name="Malfatti S."/>
            <person name="Shin M."/>
            <person name="Vergez L."/>
            <person name="Schmutz J."/>
            <person name="Larimer F."/>
            <person name="Land M."/>
            <person name="Hauser L."/>
            <person name="Kyrpides N."/>
            <person name="Mikhailova N."/>
            <person name="Stolz J.F."/>
            <person name="Dawson A."/>
            <person name="Fisher E."/>
            <person name="Crable B."/>
            <person name="Perera E."/>
            <person name="Lisak J."/>
            <person name="Ranganathan M."/>
            <person name="Basu P."/>
            <person name="Richardson P."/>
        </authorList>
    </citation>
    <scope>NUCLEOTIDE SEQUENCE [LARGE SCALE GENOMIC DNA]</scope>
    <source>
        <strain evidence="5">OhILAs</strain>
    </source>
</reference>
<dbReference type="Gene3D" id="1.10.530.10">
    <property type="match status" value="1"/>
</dbReference>
<dbReference type="Proteomes" id="UP000000269">
    <property type="component" value="Chromosome"/>
</dbReference>
<name>A8MF85_ALKOO</name>
<dbReference type="InterPro" id="IPR000189">
    <property type="entry name" value="Transglyc_AS"/>
</dbReference>
<gene>
    <name evidence="4" type="ordered locus">Clos_1208</name>
</gene>
<dbReference type="GO" id="GO:0016020">
    <property type="term" value="C:membrane"/>
    <property type="evidence" value="ECO:0007669"/>
    <property type="project" value="InterPro"/>
</dbReference>
<dbReference type="InterPro" id="IPR008258">
    <property type="entry name" value="Transglycosylase_SLT_dom_1"/>
</dbReference>
<evidence type="ECO:0000256" key="2">
    <source>
        <dbReference type="SAM" id="Phobius"/>
    </source>
</evidence>
<dbReference type="Pfam" id="PF01464">
    <property type="entry name" value="SLT"/>
    <property type="match status" value="1"/>
</dbReference>
<comment type="similarity">
    <text evidence="1">Belongs to the transglycosylase Slt family.</text>
</comment>
<dbReference type="SUPFAM" id="SSF53955">
    <property type="entry name" value="Lysozyme-like"/>
    <property type="match status" value="1"/>
</dbReference>
<dbReference type="CDD" id="cd16896">
    <property type="entry name" value="LT_Slt70-like"/>
    <property type="match status" value="1"/>
</dbReference>
<keyword evidence="5" id="KW-1185">Reference proteome</keyword>
<evidence type="ECO:0000259" key="3">
    <source>
        <dbReference type="Pfam" id="PF01464"/>
    </source>
</evidence>
<accession>A8MF85</accession>
<feature type="domain" description="Transglycosylase SLT" evidence="3">
    <location>
        <begin position="44"/>
        <end position="154"/>
    </location>
</feature>
<dbReference type="InterPro" id="IPR023346">
    <property type="entry name" value="Lysozyme-like_dom_sf"/>
</dbReference>
<dbReference type="AlphaFoldDB" id="A8MF85"/>
<dbReference type="OrthoDB" id="9815002at2"/>
<sequence>MIFLGKGCLRFFLFVILMLVIIFVGLKNINWIFETIYPIHYADLVKKYAEEYDVDPYLIVSIMKNESKFDPKAVSKKDAKGLMQIAPITGQWASEKLNIANYSEDMLFDPELNIRIGTWYLNVLKNEFGDNLEVIIAGYNAGNGNVKKWLNNPEYSADGKTLNHIPFSETRIYQKKVLRDYKIYKKIYQ</sequence>
<dbReference type="eggNOG" id="COG0741">
    <property type="taxonomic scope" value="Bacteria"/>
</dbReference>
<dbReference type="PANTHER" id="PTHR37423">
    <property type="entry name" value="SOLUBLE LYTIC MUREIN TRANSGLYCOSYLASE-RELATED"/>
    <property type="match status" value="1"/>
</dbReference>
<evidence type="ECO:0000256" key="1">
    <source>
        <dbReference type="ARBA" id="ARBA00007734"/>
    </source>
</evidence>
<dbReference type="STRING" id="350688.Clos_1208"/>
<organism evidence="4 5">
    <name type="scientific">Alkaliphilus oremlandii (strain OhILAs)</name>
    <name type="common">Clostridium oremlandii (strain OhILAs)</name>
    <dbReference type="NCBI Taxonomy" id="350688"/>
    <lineage>
        <taxon>Bacteria</taxon>
        <taxon>Bacillati</taxon>
        <taxon>Bacillota</taxon>
        <taxon>Clostridia</taxon>
        <taxon>Peptostreptococcales</taxon>
        <taxon>Natronincolaceae</taxon>
        <taxon>Alkaliphilus</taxon>
    </lineage>
</organism>